<reference evidence="1 2" key="1">
    <citation type="submission" date="2018-07" db="EMBL/GenBank/DDBJ databases">
        <title>Genome sequence of Erythrobacter strain YH-07, an antagonistic bacterium isolated from Yellow Sea.</title>
        <authorList>
            <person name="Tang T."/>
            <person name="Liu Q."/>
            <person name="Sun X."/>
        </authorList>
    </citation>
    <scope>NUCLEOTIDE SEQUENCE [LARGE SCALE GENOMIC DNA]</scope>
    <source>
        <strain evidence="1 2">YH-07</strain>
        <plasmid evidence="1 2">unnamed</plasmid>
    </source>
</reference>
<gene>
    <name evidence="1" type="ORF">DVR09_15875</name>
</gene>
<organism evidence="1 2">
    <name type="scientific">Erythrobacter aureus</name>
    <dbReference type="NCBI Taxonomy" id="2182384"/>
    <lineage>
        <taxon>Bacteria</taxon>
        <taxon>Pseudomonadati</taxon>
        <taxon>Pseudomonadota</taxon>
        <taxon>Alphaproteobacteria</taxon>
        <taxon>Sphingomonadales</taxon>
        <taxon>Erythrobacteraceae</taxon>
        <taxon>Erythrobacter/Porphyrobacter group</taxon>
        <taxon>Erythrobacter</taxon>
    </lineage>
</organism>
<sequence length="123" mass="13312">MTLSSETIATLTSEVDRIIAWASTLGVSICIDIDACAGLLHVPSLFRETSDPSTKGNGKTVLDAVIALAENHRLTIEIEHMTDEPRLGEYYRSFGFIPYGDIGFITNLHRPPAGQDLPQALAA</sequence>
<protein>
    <submittedName>
        <fullName evidence="1">Uncharacterized protein</fullName>
    </submittedName>
</protein>
<dbReference type="OrthoDB" id="9799092at2"/>
<evidence type="ECO:0000313" key="1">
    <source>
        <dbReference type="EMBL" id="AXK43932.1"/>
    </source>
</evidence>
<proteinExistence type="predicted"/>
<evidence type="ECO:0000313" key="2">
    <source>
        <dbReference type="Proteomes" id="UP000254508"/>
    </source>
</evidence>
<name>A0A345YJ30_9SPHN</name>
<accession>A0A345YJ30</accession>
<dbReference type="EMBL" id="CP031358">
    <property type="protein sequence ID" value="AXK43932.1"/>
    <property type="molecule type" value="Genomic_DNA"/>
</dbReference>
<dbReference type="KEGG" id="err:DVR09_15875"/>
<geneLocation type="plasmid" evidence="1 2">
    <name>unnamed</name>
</geneLocation>
<dbReference type="AlphaFoldDB" id="A0A345YJ30"/>
<keyword evidence="1" id="KW-0614">Plasmid</keyword>
<keyword evidence="2" id="KW-1185">Reference proteome</keyword>
<dbReference type="RefSeq" id="WP_115418245.1">
    <property type="nucleotide sequence ID" value="NZ_CP031358.1"/>
</dbReference>
<dbReference type="Proteomes" id="UP000254508">
    <property type="component" value="Plasmid unnamed"/>
</dbReference>